<evidence type="ECO:0000256" key="7">
    <source>
        <dbReference type="ARBA" id="ARBA00022729"/>
    </source>
</evidence>
<evidence type="ECO:0000256" key="8">
    <source>
        <dbReference type="ARBA" id="ARBA00022824"/>
    </source>
</evidence>
<comment type="cofactor">
    <cofactor evidence="1">
        <name>FAD</name>
        <dbReference type="ChEBI" id="CHEBI:57692"/>
    </cofactor>
</comment>
<keyword evidence="12" id="KW-0472">Membrane</keyword>
<reference evidence="16" key="1">
    <citation type="submission" date="2021-01" db="EMBL/GenBank/DDBJ databases">
        <authorList>
            <person name="Corre E."/>
            <person name="Pelletier E."/>
            <person name="Niang G."/>
            <person name="Scheremetjew M."/>
            <person name="Finn R."/>
            <person name="Kale V."/>
            <person name="Holt S."/>
            <person name="Cochrane G."/>
            <person name="Meng A."/>
            <person name="Brown T."/>
            <person name="Cohen L."/>
        </authorList>
    </citation>
    <scope>NUCLEOTIDE SEQUENCE</scope>
    <source>
        <strain evidence="16">B650</strain>
    </source>
</reference>
<name>A0A6U2RK66_9STRA</name>
<keyword evidence="14" id="KW-0325">Glycoprotein</keyword>
<evidence type="ECO:0000256" key="10">
    <source>
        <dbReference type="ARBA" id="ARBA00022982"/>
    </source>
</evidence>
<evidence type="ECO:0000256" key="14">
    <source>
        <dbReference type="ARBA" id="ARBA00023180"/>
    </source>
</evidence>
<dbReference type="GO" id="GO:0005789">
    <property type="term" value="C:endoplasmic reticulum membrane"/>
    <property type="evidence" value="ECO:0007669"/>
    <property type="project" value="UniProtKB-SubCell"/>
</dbReference>
<accession>A0A6U2RK66</accession>
<dbReference type="GO" id="GO:0016972">
    <property type="term" value="F:thiol oxidase activity"/>
    <property type="evidence" value="ECO:0007669"/>
    <property type="project" value="InterPro"/>
</dbReference>
<evidence type="ECO:0000256" key="2">
    <source>
        <dbReference type="ARBA" id="ARBA00004367"/>
    </source>
</evidence>
<proteinExistence type="inferred from homology"/>
<keyword evidence="8" id="KW-0256">Endoplasmic reticulum</keyword>
<evidence type="ECO:0008006" key="18">
    <source>
        <dbReference type="Google" id="ProtNLM"/>
    </source>
</evidence>
<organism evidence="16">
    <name type="scientific">Leptocylindrus danicus</name>
    <dbReference type="NCBI Taxonomy" id="163516"/>
    <lineage>
        <taxon>Eukaryota</taxon>
        <taxon>Sar</taxon>
        <taxon>Stramenopiles</taxon>
        <taxon>Ochrophyta</taxon>
        <taxon>Bacillariophyta</taxon>
        <taxon>Coscinodiscophyceae</taxon>
        <taxon>Chaetocerotophycidae</taxon>
        <taxon>Leptocylindrales</taxon>
        <taxon>Leptocylindraceae</taxon>
        <taxon>Leptocylindrus</taxon>
    </lineage>
</organism>
<evidence type="ECO:0000256" key="12">
    <source>
        <dbReference type="ARBA" id="ARBA00023136"/>
    </source>
</evidence>
<dbReference type="InterPro" id="IPR007266">
    <property type="entry name" value="Ero1"/>
</dbReference>
<evidence type="ECO:0000256" key="1">
    <source>
        <dbReference type="ARBA" id="ARBA00001974"/>
    </source>
</evidence>
<evidence type="ECO:0000256" key="9">
    <source>
        <dbReference type="ARBA" id="ARBA00022827"/>
    </source>
</evidence>
<dbReference type="Pfam" id="PF04137">
    <property type="entry name" value="ERO1"/>
    <property type="match status" value="1"/>
</dbReference>
<keyword evidence="5" id="KW-0813">Transport</keyword>
<evidence type="ECO:0000313" key="17">
    <source>
        <dbReference type="EMBL" id="CAD9603118.1"/>
    </source>
</evidence>
<dbReference type="GO" id="GO:0015035">
    <property type="term" value="F:protein-disulfide reductase activity"/>
    <property type="evidence" value="ECO:0007669"/>
    <property type="project" value="InterPro"/>
</dbReference>
<keyword evidence="7" id="KW-0732">Signal</keyword>
<protein>
    <recommendedName>
        <fullName evidence="18">Endoplasmic reticulum oxidoreductin 1</fullName>
    </recommendedName>
</protein>
<dbReference type="SUPFAM" id="SSF110019">
    <property type="entry name" value="ERO1-like"/>
    <property type="match status" value="1"/>
</dbReference>
<keyword evidence="15" id="KW-0676">Redox-active center</keyword>
<comment type="subunit">
    <text evidence="4">May function both as a monomer and a homodimer.</text>
</comment>
<keyword evidence="9" id="KW-0274">FAD</keyword>
<dbReference type="PANTHER" id="PTHR12613:SF0">
    <property type="entry name" value="ERO1-LIKE PROTEIN"/>
    <property type="match status" value="1"/>
</dbReference>
<keyword evidence="6" id="KW-0285">Flavoprotein</keyword>
<dbReference type="AlphaFoldDB" id="A0A6U2RK66"/>
<gene>
    <name evidence="16" type="ORF">LDAN0321_LOCUS17367</name>
    <name evidence="17" type="ORF">LDAN0321_LOCUS17368</name>
</gene>
<keyword evidence="13" id="KW-1015">Disulfide bond</keyword>
<dbReference type="EMBL" id="HBGY01028091">
    <property type="protein sequence ID" value="CAD9603115.1"/>
    <property type="molecule type" value="Transcribed_RNA"/>
</dbReference>
<comment type="subcellular location">
    <subcellularLocation>
        <location evidence="2">Endoplasmic reticulum membrane</location>
        <topology evidence="2">Peripheral membrane protein</topology>
        <orientation evidence="2">Lumenal side</orientation>
    </subcellularLocation>
</comment>
<dbReference type="PANTHER" id="PTHR12613">
    <property type="entry name" value="ERO1-RELATED"/>
    <property type="match status" value="1"/>
</dbReference>
<evidence type="ECO:0000256" key="11">
    <source>
        <dbReference type="ARBA" id="ARBA00023002"/>
    </source>
</evidence>
<evidence type="ECO:0000256" key="6">
    <source>
        <dbReference type="ARBA" id="ARBA00022630"/>
    </source>
</evidence>
<evidence type="ECO:0000313" key="16">
    <source>
        <dbReference type="EMBL" id="CAD9603115.1"/>
    </source>
</evidence>
<dbReference type="GO" id="GO:0071949">
    <property type="term" value="F:FAD binding"/>
    <property type="evidence" value="ECO:0007669"/>
    <property type="project" value="InterPro"/>
</dbReference>
<dbReference type="EMBL" id="HBGY01028092">
    <property type="protein sequence ID" value="CAD9603118.1"/>
    <property type="molecule type" value="Transcribed_RNA"/>
</dbReference>
<evidence type="ECO:0000256" key="4">
    <source>
        <dbReference type="ARBA" id="ARBA00011802"/>
    </source>
</evidence>
<sequence>MISAQVIKGIEEKLEEGDDEVAGMDVQAEFQRRLSVHGETPHALENLYFGYMLMLSAVDVAKSRILSDCAADRIHSDEAALLQTILSSPLLENPSVKVAYQKLHDHAVKDEYSKSALWEARMRTRDLMRIMNCVQCNKCRLHGKISVLGVSTALQVLLGRTGEGGDPTRIHRVELAALLTTVAKFSNAIEFCARMSK</sequence>
<evidence type="ECO:0000256" key="3">
    <source>
        <dbReference type="ARBA" id="ARBA00008277"/>
    </source>
</evidence>
<comment type="similarity">
    <text evidence="3">Belongs to the EROs family.</text>
</comment>
<dbReference type="InterPro" id="IPR037192">
    <property type="entry name" value="ERO1-like_sf"/>
</dbReference>
<keyword evidence="11" id="KW-0560">Oxidoreductase</keyword>
<evidence type="ECO:0000256" key="13">
    <source>
        <dbReference type="ARBA" id="ARBA00023157"/>
    </source>
</evidence>
<evidence type="ECO:0000256" key="15">
    <source>
        <dbReference type="ARBA" id="ARBA00023284"/>
    </source>
</evidence>
<dbReference type="GO" id="GO:0034975">
    <property type="term" value="P:protein folding in endoplasmic reticulum"/>
    <property type="evidence" value="ECO:0007669"/>
    <property type="project" value="InterPro"/>
</dbReference>
<keyword evidence="10" id="KW-0249">Electron transport</keyword>
<evidence type="ECO:0000256" key="5">
    <source>
        <dbReference type="ARBA" id="ARBA00022448"/>
    </source>
</evidence>